<dbReference type="InterPro" id="IPR013783">
    <property type="entry name" value="Ig-like_fold"/>
</dbReference>
<evidence type="ECO:0000256" key="5">
    <source>
        <dbReference type="ARBA" id="ARBA00022737"/>
    </source>
</evidence>
<dbReference type="OMA" id="CPPEVCV"/>
<comment type="subcellular location">
    <subcellularLocation>
        <location evidence="1">Membrane</location>
        <topology evidence="1">Single-pass membrane protein</topology>
    </subcellularLocation>
</comment>
<dbReference type="Gene3D" id="3.80.10.10">
    <property type="entry name" value="Ribonuclease Inhibitor"/>
    <property type="match status" value="2"/>
</dbReference>
<dbReference type="VEuPathDB" id="VectorBase:RPRC014983"/>
<name>T1IFB4_RHOPR</name>
<dbReference type="InterPro" id="IPR003591">
    <property type="entry name" value="Leu-rich_rpt_typical-subtyp"/>
</dbReference>
<keyword evidence="9" id="KW-0325">Glycoprotein</keyword>
<evidence type="ECO:0000256" key="9">
    <source>
        <dbReference type="ARBA" id="ARBA00023180"/>
    </source>
</evidence>
<dbReference type="eggNOG" id="KOG0619">
    <property type="taxonomic scope" value="Eukaryota"/>
</dbReference>
<dbReference type="HOGENOM" id="CLU_020233_1_0_1"/>
<dbReference type="EnsemblMetazoa" id="RPRC014983-RA">
    <property type="protein sequence ID" value="RPRC014983-PA"/>
    <property type="gene ID" value="RPRC014983"/>
</dbReference>
<dbReference type="PROSITE" id="PS50835">
    <property type="entry name" value="IG_LIKE"/>
    <property type="match status" value="1"/>
</dbReference>
<feature type="compositionally biased region" description="Acidic residues" evidence="10">
    <location>
        <begin position="673"/>
        <end position="688"/>
    </location>
</feature>
<dbReference type="Pfam" id="PF13855">
    <property type="entry name" value="LRR_8"/>
    <property type="match status" value="2"/>
</dbReference>
<evidence type="ECO:0000256" key="7">
    <source>
        <dbReference type="ARBA" id="ARBA00023136"/>
    </source>
</evidence>
<evidence type="ECO:0000313" key="12">
    <source>
        <dbReference type="EnsemblMetazoa" id="RPRC014983-PA"/>
    </source>
</evidence>
<evidence type="ECO:0000313" key="13">
    <source>
        <dbReference type="Proteomes" id="UP000015103"/>
    </source>
</evidence>
<dbReference type="Proteomes" id="UP000015103">
    <property type="component" value="Unassembled WGS sequence"/>
</dbReference>
<keyword evidence="8" id="KW-1015">Disulfide bond</keyword>
<dbReference type="PROSITE" id="PS51450">
    <property type="entry name" value="LRR"/>
    <property type="match status" value="2"/>
</dbReference>
<dbReference type="GO" id="GO:0005886">
    <property type="term" value="C:plasma membrane"/>
    <property type="evidence" value="ECO:0007669"/>
    <property type="project" value="TreeGrafter"/>
</dbReference>
<dbReference type="CDD" id="cd00096">
    <property type="entry name" value="Ig"/>
    <property type="match status" value="1"/>
</dbReference>
<keyword evidence="6 11" id="KW-1133">Transmembrane helix</keyword>
<dbReference type="STRING" id="13249.T1IFB4"/>
<dbReference type="InParanoid" id="T1IFB4"/>
<dbReference type="SMART" id="SM00369">
    <property type="entry name" value="LRR_TYP"/>
    <property type="match status" value="5"/>
</dbReference>
<evidence type="ECO:0000256" key="11">
    <source>
        <dbReference type="SAM" id="Phobius"/>
    </source>
</evidence>
<keyword evidence="5" id="KW-0677">Repeat</keyword>
<accession>T1IFB4</accession>
<evidence type="ECO:0000256" key="8">
    <source>
        <dbReference type="ARBA" id="ARBA00023157"/>
    </source>
</evidence>
<dbReference type="Pfam" id="PF07679">
    <property type="entry name" value="I-set"/>
    <property type="match status" value="1"/>
</dbReference>
<dbReference type="SMART" id="SM00408">
    <property type="entry name" value="IGc2"/>
    <property type="match status" value="1"/>
</dbReference>
<keyword evidence="3 11" id="KW-0812">Transmembrane</keyword>
<evidence type="ECO:0000256" key="4">
    <source>
        <dbReference type="ARBA" id="ARBA00022729"/>
    </source>
</evidence>
<sequence length="688" mass="76637">ACPTSCICKWKGGKQTVECINKSLITLPSGIDHGTQVLDFAGNNLDRLLRARFERMGLINLQKIYLSRCRIKHIEESAFKGLTNLVELDLSDNSISSVPSDTFKDYPSLMRLALNGNPIRIIKANSFHKLPFLTNLELSKCDTETIEDEAFDGLSSLEWLKLDNNKIKYIIGNNILPISLHGIDLHHNPWQCDCKLIDLRQWLLKYNIPHTIEPTCATPSRLKGVEVKNLESEDLACLPDVTPTTLYLEIGEGQNTSLLCRVSSIPEAKVSWWYQGNILQNDSTVAPGLHLYYFVEEGTFDKTSELFIFNANVEDNGTFVCIAENQAGKSHSNYTVRIILKEEPVIGLTVFPYEYFVVISTATSVIAILGVICIALCFVQCRRQKRRKRKKDRSKVAAMQQQQVTDKTPVVRDSDHITRIGATVQLPKLNGAVLGQEIMAFQTGPGVLVIPNNLKFTQPIVPQTFPEQNPDLINDANSKDWRPPKENLVETETDKKWTGGTLPRSDNFPKHLTADVHLSPGKFIDSDGYPVDYGLPKMPGPFPVMMPPASFYRTLPHKSRQTGGARFSREAEFVGKTSASSPYEPYNPPDVRYTAEGYPCSAQPQAVVYPCFQQDPFISPPAGYKSDPKDAAAQWPESNLDSLRTQSVAAQTSECEQAPSNPIREEPPVLTESPDEGYEGEAADAADN</sequence>
<evidence type="ECO:0000256" key="2">
    <source>
        <dbReference type="ARBA" id="ARBA00022614"/>
    </source>
</evidence>
<dbReference type="InterPro" id="IPR007110">
    <property type="entry name" value="Ig-like_dom"/>
</dbReference>
<dbReference type="InterPro" id="IPR036179">
    <property type="entry name" value="Ig-like_dom_sf"/>
</dbReference>
<dbReference type="PANTHER" id="PTHR24369">
    <property type="entry name" value="ANTIGEN BSP, PUTATIVE-RELATED"/>
    <property type="match status" value="1"/>
</dbReference>
<evidence type="ECO:0000256" key="1">
    <source>
        <dbReference type="ARBA" id="ARBA00004167"/>
    </source>
</evidence>
<dbReference type="InterPro" id="IPR001611">
    <property type="entry name" value="Leu-rich_rpt"/>
</dbReference>
<dbReference type="InterPro" id="IPR013098">
    <property type="entry name" value="Ig_I-set"/>
</dbReference>
<dbReference type="FunCoup" id="T1IFB4">
    <property type="interactions" value="49"/>
</dbReference>
<dbReference type="InterPro" id="IPR032675">
    <property type="entry name" value="LRR_dom_sf"/>
</dbReference>
<proteinExistence type="predicted"/>
<dbReference type="SUPFAM" id="SSF48726">
    <property type="entry name" value="Immunoglobulin"/>
    <property type="match status" value="1"/>
</dbReference>
<dbReference type="InterPro" id="IPR003598">
    <property type="entry name" value="Ig_sub2"/>
</dbReference>
<dbReference type="InterPro" id="IPR003599">
    <property type="entry name" value="Ig_sub"/>
</dbReference>
<dbReference type="SMART" id="SM00409">
    <property type="entry name" value="IG"/>
    <property type="match status" value="1"/>
</dbReference>
<feature type="transmembrane region" description="Helical" evidence="11">
    <location>
        <begin position="355"/>
        <end position="379"/>
    </location>
</feature>
<dbReference type="EMBL" id="ACPB03000967">
    <property type="status" value="NOT_ANNOTATED_CDS"/>
    <property type="molecule type" value="Genomic_DNA"/>
</dbReference>
<reference evidence="12" key="1">
    <citation type="submission" date="2015-05" db="UniProtKB">
        <authorList>
            <consortium name="EnsemblMetazoa"/>
        </authorList>
    </citation>
    <scope>IDENTIFICATION</scope>
</reference>
<organism evidence="12 13">
    <name type="scientific">Rhodnius prolixus</name>
    <name type="common">Triatomid bug</name>
    <dbReference type="NCBI Taxonomy" id="13249"/>
    <lineage>
        <taxon>Eukaryota</taxon>
        <taxon>Metazoa</taxon>
        <taxon>Ecdysozoa</taxon>
        <taxon>Arthropoda</taxon>
        <taxon>Hexapoda</taxon>
        <taxon>Insecta</taxon>
        <taxon>Pterygota</taxon>
        <taxon>Neoptera</taxon>
        <taxon>Paraneoptera</taxon>
        <taxon>Hemiptera</taxon>
        <taxon>Heteroptera</taxon>
        <taxon>Panheteroptera</taxon>
        <taxon>Cimicomorpha</taxon>
        <taxon>Reduviidae</taxon>
        <taxon>Triatominae</taxon>
        <taxon>Rhodnius</taxon>
    </lineage>
</organism>
<feature type="region of interest" description="Disordered" evidence="10">
    <location>
        <begin position="620"/>
        <end position="688"/>
    </location>
</feature>
<dbReference type="SMART" id="SM00082">
    <property type="entry name" value="LRRCT"/>
    <property type="match status" value="1"/>
</dbReference>
<dbReference type="AlphaFoldDB" id="T1IFB4"/>
<dbReference type="FunFam" id="3.80.10.10:FF:000082">
    <property type="entry name" value="Leucine-rich repeat-containing 24"/>
    <property type="match status" value="1"/>
</dbReference>
<protein>
    <submittedName>
        <fullName evidence="12">Ig-like domain-containing protein</fullName>
    </submittedName>
</protein>
<feature type="compositionally biased region" description="Polar residues" evidence="10">
    <location>
        <begin position="636"/>
        <end position="660"/>
    </location>
</feature>
<dbReference type="InterPro" id="IPR000483">
    <property type="entry name" value="Cys-rich_flank_reg_C"/>
</dbReference>
<keyword evidence="7 11" id="KW-0472">Membrane</keyword>
<keyword evidence="4" id="KW-0732">Signal</keyword>
<keyword evidence="2" id="KW-0433">Leucine-rich repeat</keyword>
<dbReference type="Gene3D" id="2.60.40.10">
    <property type="entry name" value="Immunoglobulins"/>
    <property type="match status" value="1"/>
</dbReference>
<evidence type="ECO:0000256" key="6">
    <source>
        <dbReference type="ARBA" id="ARBA00022989"/>
    </source>
</evidence>
<dbReference type="PANTHER" id="PTHR24369:SF210">
    <property type="entry name" value="CHAOPTIN-RELATED"/>
    <property type="match status" value="1"/>
</dbReference>
<keyword evidence="13" id="KW-1185">Reference proteome</keyword>
<dbReference type="SUPFAM" id="SSF52058">
    <property type="entry name" value="L domain-like"/>
    <property type="match status" value="1"/>
</dbReference>
<dbReference type="InterPro" id="IPR050541">
    <property type="entry name" value="LRR_TM_domain-containing"/>
</dbReference>
<evidence type="ECO:0000256" key="10">
    <source>
        <dbReference type="SAM" id="MobiDB-lite"/>
    </source>
</evidence>
<evidence type="ECO:0000256" key="3">
    <source>
        <dbReference type="ARBA" id="ARBA00022692"/>
    </source>
</evidence>